<evidence type="ECO:0000256" key="3">
    <source>
        <dbReference type="ARBA" id="ARBA00022771"/>
    </source>
</evidence>
<dbReference type="EMBL" id="OV651823">
    <property type="protein sequence ID" value="CAH1101652.1"/>
    <property type="molecule type" value="Genomic_DNA"/>
</dbReference>
<protein>
    <submittedName>
        <fullName evidence="10">Uncharacterized protein</fullName>
    </submittedName>
</protein>
<dbReference type="SUPFAM" id="SSF57667">
    <property type="entry name" value="beta-beta-alpha zinc fingers"/>
    <property type="match status" value="4"/>
</dbReference>
<evidence type="ECO:0000256" key="6">
    <source>
        <dbReference type="PROSITE-ProRule" id="PRU01263"/>
    </source>
</evidence>
<dbReference type="SMART" id="SM00868">
    <property type="entry name" value="zf-AD"/>
    <property type="match status" value="1"/>
</dbReference>
<dbReference type="Gene3D" id="3.40.1800.20">
    <property type="match status" value="1"/>
</dbReference>
<feature type="binding site" evidence="6">
    <location>
        <position position="58"/>
    </location>
    <ligand>
        <name>Zn(2+)</name>
        <dbReference type="ChEBI" id="CHEBI:29105"/>
    </ligand>
</feature>
<feature type="domain" description="ZAD" evidence="9">
    <location>
        <begin position="9"/>
        <end position="85"/>
    </location>
</feature>
<evidence type="ECO:0000256" key="5">
    <source>
        <dbReference type="PROSITE-ProRule" id="PRU00042"/>
    </source>
</evidence>
<keyword evidence="11" id="KW-1185">Reference proteome</keyword>
<dbReference type="InterPro" id="IPR013087">
    <property type="entry name" value="Znf_C2H2_type"/>
</dbReference>
<feature type="domain" description="C2H2-type" evidence="8">
    <location>
        <begin position="894"/>
        <end position="921"/>
    </location>
</feature>
<evidence type="ECO:0000313" key="11">
    <source>
        <dbReference type="Proteomes" id="UP001153636"/>
    </source>
</evidence>
<evidence type="ECO:0000256" key="2">
    <source>
        <dbReference type="ARBA" id="ARBA00022737"/>
    </source>
</evidence>
<proteinExistence type="predicted"/>
<feature type="domain" description="C2H2-type" evidence="8">
    <location>
        <begin position="968"/>
        <end position="995"/>
    </location>
</feature>
<evidence type="ECO:0000259" key="9">
    <source>
        <dbReference type="PROSITE" id="PS51915"/>
    </source>
</evidence>
<dbReference type="PANTHER" id="PTHR24379:SF121">
    <property type="entry name" value="C2H2-TYPE DOMAIN-CONTAINING PROTEIN"/>
    <property type="match status" value="1"/>
</dbReference>
<dbReference type="GO" id="GO:0008270">
    <property type="term" value="F:zinc ion binding"/>
    <property type="evidence" value="ECO:0007669"/>
    <property type="project" value="UniProtKB-UniRule"/>
</dbReference>
<feature type="domain" description="C2H2-type" evidence="8">
    <location>
        <begin position="1143"/>
        <end position="1170"/>
    </location>
</feature>
<dbReference type="GO" id="GO:0005634">
    <property type="term" value="C:nucleus"/>
    <property type="evidence" value="ECO:0007669"/>
    <property type="project" value="InterPro"/>
</dbReference>
<evidence type="ECO:0000313" key="10">
    <source>
        <dbReference type="EMBL" id="CAH1101652.1"/>
    </source>
</evidence>
<dbReference type="PROSITE" id="PS51915">
    <property type="entry name" value="ZAD"/>
    <property type="match status" value="1"/>
</dbReference>
<dbReference type="Proteomes" id="UP001153636">
    <property type="component" value="Chromosome 11"/>
</dbReference>
<dbReference type="Pfam" id="PF07776">
    <property type="entry name" value="zf-AD"/>
    <property type="match status" value="1"/>
</dbReference>
<keyword evidence="4 6" id="KW-0862">Zinc</keyword>
<feature type="domain" description="C2H2-type" evidence="8">
    <location>
        <begin position="727"/>
        <end position="755"/>
    </location>
</feature>
<feature type="binding site" evidence="6">
    <location>
        <position position="14"/>
    </location>
    <ligand>
        <name>Zn(2+)</name>
        <dbReference type="ChEBI" id="CHEBI:29105"/>
    </ligand>
</feature>
<feature type="domain" description="C2H2-type" evidence="8">
    <location>
        <begin position="1112"/>
        <end position="1135"/>
    </location>
</feature>
<keyword evidence="1 6" id="KW-0479">Metal-binding</keyword>
<dbReference type="PROSITE" id="PS50157">
    <property type="entry name" value="ZINC_FINGER_C2H2_2"/>
    <property type="match status" value="12"/>
</dbReference>
<dbReference type="AlphaFoldDB" id="A0A9P0CDR3"/>
<evidence type="ECO:0000256" key="4">
    <source>
        <dbReference type="ARBA" id="ARBA00022833"/>
    </source>
</evidence>
<evidence type="ECO:0000256" key="1">
    <source>
        <dbReference type="ARBA" id="ARBA00022723"/>
    </source>
</evidence>
<dbReference type="Pfam" id="PF00096">
    <property type="entry name" value="zf-C2H2"/>
    <property type="match status" value="6"/>
</dbReference>
<gene>
    <name evidence="10" type="ORF">PSYICH_LOCUS2836</name>
</gene>
<name>A0A9P0CDR3_9CUCU</name>
<feature type="domain" description="C2H2-type" evidence="8">
    <location>
        <begin position="621"/>
        <end position="648"/>
    </location>
</feature>
<dbReference type="SUPFAM" id="SSF57716">
    <property type="entry name" value="Glucocorticoid receptor-like (DNA-binding domain)"/>
    <property type="match status" value="1"/>
</dbReference>
<feature type="region of interest" description="Disordered" evidence="7">
    <location>
        <begin position="120"/>
        <end position="150"/>
    </location>
</feature>
<dbReference type="PANTHER" id="PTHR24379">
    <property type="entry name" value="KRAB AND ZINC FINGER DOMAIN-CONTAINING"/>
    <property type="match status" value="1"/>
</dbReference>
<feature type="domain" description="C2H2-type" evidence="8">
    <location>
        <begin position="218"/>
        <end position="245"/>
    </location>
</feature>
<dbReference type="SMART" id="SM00355">
    <property type="entry name" value="ZnF_C2H2"/>
    <property type="match status" value="20"/>
</dbReference>
<feature type="domain" description="C2H2-type" evidence="8">
    <location>
        <begin position="551"/>
        <end position="578"/>
    </location>
</feature>
<dbReference type="Gene3D" id="3.30.160.60">
    <property type="entry name" value="Classic Zinc Finger"/>
    <property type="match status" value="8"/>
</dbReference>
<dbReference type="PROSITE" id="PS00028">
    <property type="entry name" value="ZINC_FINGER_C2H2_1"/>
    <property type="match status" value="17"/>
</dbReference>
<feature type="compositionally biased region" description="Acidic residues" evidence="7">
    <location>
        <begin position="122"/>
        <end position="142"/>
    </location>
</feature>
<organism evidence="10 11">
    <name type="scientific">Psylliodes chrysocephalus</name>
    <dbReference type="NCBI Taxonomy" id="3402493"/>
    <lineage>
        <taxon>Eukaryota</taxon>
        <taxon>Metazoa</taxon>
        <taxon>Ecdysozoa</taxon>
        <taxon>Arthropoda</taxon>
        <taxon>Hexapoda</taxon>
        <taxon>Insecta</taxon>
        <taxon>Pterygota</taxon>
        <taxon>Neoptera</taxon>
        <taxon>Endopterygota</taxon>
        <taxon>Coleoptera</taxon>
        <taxon>Polyphaga</taxon>
        <taxon>Cucujiformia</taxon>
        <taxon>Chrysomeloidea</taxon>
        <taxon>Chrysomelidae</taxon>
        <taxon>Galerucinae</taxon>
        <taxon>Alticini</taxon>
        <taxon>Psylliodes</taxon>
    </lineage>
</organism>
<evidence type="ECO:0000259" key="8">
    <source>
        <dbReference type="PROSITE" id="PS50157"/>
    </source>
</evidence>
<feature type="domain" description="C2H2-type" evidence="8">
    <location>
        <begin position="815"/>
        <end position="837"/>
    </location>
</feature>
<keyword evidence="3 5" id="KW-0863">Zinc-finger</keyword>
<feature type="binding site" evidence="6">
    <location>
        <position position="11"/>
    </location>
    <ligand>
        <name>Zn(2+)</name>
        <dbReference type="ChEBI" id="CHEBI:29105"/>
    </ligand>
</feature>
<feature type="domain" description="C2H2-type" evidence="8">
    <location>
        <begin position="852"/>
        <end position="880"/>
    </location>
</feature>
<accession>A0A9P0CDR3</accession>
<sequence length="1205" mass="138645">MAEAMNYQSCCRLCLSERMDSLQSIFGETPNDPDLTKKILQHLNIEITSSDKMSTMVCEECIEKVSSWNSYKEQCVQNQKKFEDVLEPQQKPATPPPSFAPEPISESAPFAHLNVHIKEEPITELDNPDETPPEFVEPEPEREDPLPPENVLDQSDMAQIYVKSEPLDIDQLDQLDQVDEMDESMEHEYNEFPPTLSPQQMNNGDMPEVIREEAEFHRKCSVCGKVFSSAGNKKKHERVQHGLHPVLSVTPKENGLTNGELQASDVVKESQRKILYGMGLKLVKSSAETVTNSSLSKIELSYIEKCKAMVSMHKTLVCACHNVPHQNLKGLLSHLRALRIWFPVFTCYNCMITFTDRSTFTRHISRCSSQALNSITKLSNLTQRTEVKTRLYQNFKCTICKFMFSFHEDFCTHVDLDHSMLQFPIHCPCGRVFEDIDDYKDHVYVSCLVEYYCDICFITTKTLSDFQKHATEVHDESEGFILLQDDNYKVRKPAMHSSPGTSGVDESFILTGKRERKTSVKNPFMDDDGLDELVPSAVVKPTFYTPKTNNRVCPVCHKEYSSYKNMMRHYKTHKNEDQLQHEPPQEGDMDEEEAFYSCPDCGGMFNTLEWKIHLTEKHQNKPCGECGKFFQFQTELDHHRSVHLNIKVYRDSKTQSYKSTMVSPSSDGEVMLLCEICDVMFPTKEDLKNHKLTHDETLGMGMDMDMDLEGDGGSNDVDVVTPDVRKYKCELCTEEFNSYSGLWEHNRVKHPERKTPNANTYPKECKECGKVCTTGAAYYRHRQIHDKPAPGDATESKGSLLRVRKVEPAEEESYHTCKRCFKVFSNKYNLKNHLKCHGININPASKRVLRKVVCKICQQVFENNDDLIQHKQEYHTQEEIDECEEKMSAGPMMFTCDICVMTFSSKIALKKHKEKHNQETKKGAQPIFCKYCKVPFESTAQLSQHMLLEHDERLRKRPIKEVQPELQHTCNICQKSFQTNGALTTHVGWHKRAQNEGNTKVMKNSVPLPPKVVVKEEPMDPRYQCATCLAELPNDTALQVHILEKHRSVSAIMLIPRCNTCNKDFATQDEYETHKRLHDFLERQKLHEQKMLQQQDIKPVVQTPPGPKPKSYPCKHCNAAFSRSDTLGAHMRQFHKEHIVTEFRCHHCDRVFEKQNSLTIHLKVHEKQRIAQAPVSKPLFSCSICNMGFDLPKDLRAHTISAHPF</sequence>
<dbReference type="OrthoDB" id="10039931at2759"/>
<feature type="domain" description="C2H2-type" evidence="8">
    <location>
        <begin position="763"/>
        <end position="790"/>
    </location>
</feature>
<feature type="binding site" evidence="6">
    <location>
        <position position="61"/>
    </location>
    <ligand>
        <name>Zn(2+)</name>
        <dbReference type="ChEBI" id="CHEBI:29105"/>
    </ligand>
</feature>
<evidence type="ECO:0000256" key="7">
    <source>
        <dbReference type="SAM" id="MobiDB-lite"/>
    </source>
</evidence>
<dbReference type="InterPro" id="IPR036236">
    <property type="entry name" value="Znf_C2H2_sf"/>
</dbReference>
<keyword evidence="2" id="KW-0677">Repeat</keyword>
<feature type="domain" description="C2H2-type" evidence="8">
    <location>
        <begin position="1056"/>
        <end position="1078"/>
    </location>
</feature>
<dbReference type="Pfam" id="PF13912">
    <property type="entry name" value="zf-C2H2_6"/>
    <property type="match status" value="2"/>
</dbReference>
<reference evidence="10" key="1">
    <citation type="submission" date="2022-01" db="EMBL/GenBank/DDBJ databases">
        <authorList>
            <person name="King R."/>
        </authorList>
    </citation>
    <scope>NUCLEOTIDE SEQUENCE</scope>
</reference>
<dbReference type="InterPro" id="IPR012934">
    <property type="entry name" value="Znf_AD"/>
</dbReference>